<keyword evidence="3" id="KW-1185">Reference proteome</keyword>
<evidence type="ECO:0000313" key="2">
    <source>
        <dbReference type="EMBL" id="SMY01665.1"/>
    </source>
</evidence>
<dbReference type="Gene3D" id="1.10.260.40">
    <property type="entry name" value="lambda repressor-like DNA-binding domains"/>
    <property type="match status" value="1"/>
</dbReference>
<dbReference type="EMBL" id="FXZE01000024">
    <property type="protein sequence ID" value="SMY01665.1"/>
    <property type="molecule type" value="Genomic_DNA"/>
</dbReference>
<dbReference type="CDD" id="cd00093">
    <property type="entry name" value="HTH_XRE"/>
    <property type="match status" value="1"/>
</dbReference>
<dbReference type="InterPro" id="IPR010982">
    <property type="entry name" value="Lambda_DNA-bd_dom_sf"/>
</dbReference>
<dbReference type="InterPro" id="IPR001387">
    <property type="entry name" value="Cro/C1-type_HTH"/>
</dbReference>
<dbReference type="SMART" id="SM00530">
    <property type="entry name" value="HTH_XRE"/>
    <property type="match status" value="1"/>
</dbReference>
<dbReference type="AlphaFoldDB" id="A0A2H1KPC9"/>
<dbReference type="GO" id="GO:0003677">
    <property type="term" value="F:DNA binding"/>
    <property type="evidence" value="ECO:0007669"/>
    <property type="project" value="UniProtKB-KW"/>
</dbReference>
<reference evidence="3" key="1">
    <citation type="submission" date="2017-03" db="EMBL/GenBank/DDBJ databases">
        <authorList>
            <person name="Monnet C."/>
        </authorList>
    </citation>
    <scope>NUCLEOTIDE SEQUENCE [LARGE SCALE GENOMIC DNA]</scope>
    <source>
        <strain evidence="3">P10</strain>
    </source>
</reference>
<dbReference type="Pfam" id="PF13560">
    <property type="entry name" value="HTH_31"/>
    <property type="match status" value="1"/>
</dbReference>
<feature type="domain" description="HTH cro/C1-type" evidence="1">
    <location>
        <begin position="17"/>
        <end position="71"/>
    </location>
</feature>
<organism evidence="2 3">
    <name type="scientific">Brevibacterium antiquum</name>
    <dbReference type="NCBI Taxonomy" id="234835"/>
    <lineage>
        <taxon>Bacteria</taxon>
        <taxon>Bacillati</taxon>
        <taxon>Actinomycetota</taxon>
        <taxon>Actinomycetes</taxon>
        <taxon>Micrococcales</taxon>
        <taxon>Brevibacteriaceae</taxon>
        <taxon>Brevibacterium</taxon>
    </lineage>
</organism>
<evidence type="ECO:0000259" key="1">
    <source>
        <dbReference type="PROSITE" id="PS50943"/>
    </source>
</evidence>
<evidence type="ECO:0000313" key="3">
    <source>
        <dbReference type="Proteomes" id="UP000234342"/>
    </source>
</evidence>
<dbReference type="SUPFAM" id="SSF47413">
    <property type="entry name" value="lambda repressor-like DNA-binding domains"/>
    <property type="match status" value="1"/>
</dbReference>
<dbReference type="PROSITE" id="PS50943">
    <property type="entry name" value="HTH_CROC1"/>
    <property type="match status" value="1"/>
</dbReference>
<proteinExistence type="predicted"/>
<keyword evidence="2" id="KW-0238">DNA-binding</keyword>
<sequence length="88" mass="9358">MTTKIPESTLKRVGMNLAVARRERGLTQAEAADLAGITRKDVSRLENGVPGVAWSKLYALVATLGNSVPGVAAERSPDIEAVYRAIHA</sequence>
<name>A0A2H1KPC9_9MICO</name>
<gene>
    <name evidence="2" type="ORF">BANT10_03302</name>
</gene>
<dbReference type="RefSeq" id="WP_101644618.1">
    <property type="nucleotide sequence ID" value="NZ_FXZE01000024.1"/>
</dbReference>
<accession>A0A2H1KPC9</accession>
<protein>
    <submittedName>
        <fullName evidence="2">DNA-binding transcriptional regulator, XRE-family HTH domain</fullName>
    </submittedName>
</protein>
<dbReference type="Proteomes" id="UP000234342">
    <property type="component" value="Unassembled WGS sequence"/>
</dbReference>